<proteinExistence type="predicted"/>
<protein>
    <submittedName>
        <fullName evidence="4">Uncharacterized protein</fullName>
    </submittedName>
</protein>
<feature type="coiled-coil region" evidence="1">
    <location>
        <begin position="214"/>
        <end position="241"/>
    </location>
</feature>
<dbReference type="AlphaFoldDB" id="A0A918A1W5"/>
<sequence length="276" mass="30603">MTPPQPPKLNLPSRMPTPGPGRLNVYDPNGKLMRTVSFGQRTDPGFFKNVVAQVRSHNKPIRLGLAMSGFGVAGGALVVASVVNLGNPFLFYDRRERWMELHGHLKGSAWDVWITYFSVISGNWKGHAVDTLQQYLRFKLIGMFDQLGSIAKDMTGTMNSQYKEVLEYDLSAAAMWATAAPVFKALTKMSAHPVGRVALMTQAGVFLTAAGTMLKQFSDVYNKYESELKDLALKLDEVQGIFYKMGNPDMGARDLHVHPDVEKIDHWQPASAEGAR</sequence>
<feature type="compositionally biased region" description="Pro residues" evidence="2">
    <location>
        <begin position="1"/>
        <end position="19"/>
    </location>
</feature>
<keyword evidence="3" id="KW-1133">Transmembrane helix</keyword>
<dbReference type="RefSeq" id="WP_189137230.1">
    <property type="nucleotide sequence ID" value="NZ_BMNK01000001.1"/>
</dbReference>
<keyword evidence="3" id="KW-0472">Membrane</keyword>
<name>A0A918A1W5_9ACTN</name>
<evidence type="ECO:0000313" key="5">
    <source>
        <dbReference type="Proteomes" id="UP000660745"/>
    </source>
</evidence>
<evidence type="ECO:0000256" key="1">
    <source>
        <dbReference type="SAM" id="Coils"/>
    </source>
</evidence>
<gene>
    <name evidence="4" type="ORF">GCM10012278_10120</name>
</gene>
<evidence type="ECO:0000256" key="3">
    <source>
        <dbReference type="SAM" id="Phobius"/>
    </source>
</evidence>
<accession>A0A918A1W5</accession>
<dbReference type="EMBL" id="BMNK01000001">
    <property type="protein sequence ID" value="GGP02527.1"/>
    <property type="molecule type" value="Genomic_DNA"/>
</dbReference>
<reference evidence="4" key="1">
    <citation type="journal article" date="2014" name="Int. J. Syst. Evol. Microbiol.">
        <title>Complete genome sequence of Corynebacterium casei LMG S-19264T (=DSM 44701T), isolated from a smear-ripened cheese.</title>
        <authorList>
            <consortium name="US DOE Joint Genome Institute (JGI-PGF)"/>
            <person name="Walter F."/>
            <person name="Albersmeier A."/>
            <person name="Kalinowski J."/>
            <person name="Ruckert C."/>
        </authorList>
    </citation>
    <scope>NUCLEOTIDE SEQUENCE</scope>
    <source>
        <strain evidence="4">CGMCC 4.7430</strain>
    </source>
</reference>
<comment type="caution">
    <text evidence="4">The sequence shown here is derived from an EMBL/GenBank/DDBJ whole genome shotgun (WGS) entry which is preliminary data.</text>
</comment>
<keyword evidence="3" id="KW-0812">Transmembrane</keyword>
<dbReference type="Proteomes" id="UP000660745">
    <property type="component" value="Unassembled WGS sequence"/>
</dbReference>
<evidence type="ECO:0000313" key="4">
    <source>
        <dbReference type="EMBL" id="GGP02527.1"/>
    </source>
</evidence>
<keyword evidence="1" id="KW-0175">Coiled coil</keyword>
<feature type="region of interest" description="Disordered" evidence="2">
    <location>
        <begin position="1"/>
        <end position="20"/>
    </location>
</feature>
<organism evidence="4 5">
    <name type="scientific">Nonomuraea glycinis</name>
    <dbReference type="NCBI Taxonomy" id="2047744"/>
    <lineage>
        <taxon>Bacteria</taxon>
        <taxon>Bacillati</taxon>
        <taxon>Actinomycetota</taxon>
        <taxon>Actinomycetes</taxon>
        <taxon>Streptosporangiales</taxon>
        <taxon>Streptosporangiaceae</taxon>
        <taxon>Nonomuraea</taxon>
    </lineage>
</organism>
<evidence type="ECO:0000256" key="2">
    <source>
        <dbReference type="SAM" id="MobiDB-lite"/>
    </source>
</evidence>
<keyword evidence="5" id="KW-1185">Reference proteome</keyword>
<reference evidence="4" key="2">
    <citation type="submission" date="2020-09" db="EMBL/GenBank/DDBJ databases">
        <authorList>
            <person name="Sun Q."/>
            <person name="Zhou Y."/>
        </authorList>
    </citation>
    <scope>NUCLEOTIDE SEQUENCE</scope>
    <source>
        <strain evidence="4">CGMCC 4.7430</strain>
    </source>
</reference>
<feature type="transmembrane region" description="Helical" evidence="3">
    <location>
        <begin position="65"/>
        <end position="92"/>
    </location>
</feature>